<dbReference type="Proteomes" id="UP000194435">
    <property type="component" value="Unassembled WGS sequence"/>
</dbReference>
<dbReference type="AlphaFoldDB" id="A0A9X8XB20"/>
<proteinExistence type="predicted"/>
<sequence>MENPTATILVFTLESKTTYQAGGLAGNVISIAGSIVEIFEGISLIGGSNFLTIVAEVGTGGLASPIVIPLDIAATATGASLFAHGGFVWNKSIQNAKDTIQKIQSSGGGKGASNRIPSYGKDSVPKGPYREVNGYPIKVKAGAQEKHIPDTPNYKQELANGKNKSIFYGDNKIVQELLDKFAGKGELLKNGRERVDFGEPIGKYYDRNTGEYHETTKGLIHYGKDGAHIVPSRP</sequence>
<dbReference type="EMBL" id="FWZC01000105">
    <property type="protein sequence ID" value="SME50325.1"/>
    <property type="molecule type" value="Genomic_DNA"/>
</dbReference>
<evidence type="ECO:0000313" key="4">
    <source>
        <dbReference type="Proteomes" id="UP000194435"/>
    </source>
</evidence>
<dbReference type="InterPro" id="IPR029100">
    <property type="entry name" value="Ntox50"/>
</dbReference>
<reference evidence="3 4" key="1">
    <citation type="submission" date="2017-04" db="EMBL/GenBank/DDBJ databases">
        <authorList>
            <person name="Criscuolo A."/>
        </authorList>
    </citation>
    <scope>NUCLEOTIDE SEQUENCE [LARGE SCALE GENOMIC DNA]</scope>
    <source>
        <strain evidence="3">16-00221</strain>
    </source>
</reference>
<protein>
    <recommendedName>
        <fullName evidence="2">Bacterial toxin 50 domain-containing protein</fullName>
    </recommendedName>
</protein>
<accession>A0A9X8XB20</accession>
<dbReference type="Pfam" id="PF15542">
    <property type="entry name" value="Ntox50"/>
    <property type="match status" value="1"/>
</dbReference>
<evidence type="ECO:0000259" key="2">
    <source>
        <dbReference type="Pfam" id="PF15542"/>
    </source>
</evidence>
<feature type="domain" description="Bacterial toxin 50" evidence="2">
    <location>
        <begin position="140"/>
        <end position="231"/>
    </location>
</feature>
<gene>
    <name evidence="3" type="ORF">BACERE00221_05096</name>
</gene>
<feature type="region of interest" description="Disordered" evidence="1">
    <location>
        <begin position="103"/>
        <end position="123"/>
    </location>
</feature>
<evidence type="ECO:0000256" key="1">
    <source>
        <dbReference type="SAM" id="MobiDB-lite"/>
    </source>
</evidence>
<name>A0A9X8XB20_9BACI</name>
<evidence type="ECO:0000313" key="3">
    <source>
        <dbReference type="EMBL" id="SME50325.1"/>
    </source>
</evidence>
<organism evidence="3 4">
    <name type="scientific">Bacillus paranthracis</name>
    <dbReference type="NCBI Taxonomy" id="2026186"/>
    <lineage>
        <taxon>Bacteria</taxon>
        <taxon>Bacillati</taxon>
        <taxon>Bacillota</taxon>
        <taxon>Bacilli</taxon>
        <taxon>Bacillales</taxon>
        <taxon>Bacillaceae</taxon>
        <taxon>Bacillus</taxon>
        <taxon>Bacillus cereus group</taxon>
    </lineage>
</organism>
<comment type="caution">
    <text evidence="3">The sequence shown here is derived from an EMBL/GenBank/DDBJ whole genome shotgun (WGS) entry which is preliminary data.</text>
</comment>